<accession>A0A6B0SKI0</accession>
<reference evidence="2 3" key="1">
    <citation type="submission" date="2019-12" db="EMBL/GenBank/DDBJ databases">
        <title>Isolation and characterization of three novel carbon monoxide-oxidizing members of Halobacteria from salione crusts and soils.</title>
        <authorList>
            <person name="Myers M.R."/>
            <person name="King G.M."/>
        </authorList>
    </citation>
    <scope>NUCLEOTIDE SEQUENCE [LARGE SCALE GENOMIC DNA]</scope>
    <source>
        <strain evidence="2 3">PCN9</strain>
    </source>
</reference>
<sequence length="85" mass="8811">MVSRNAVANTGWLPVVALLVLLWAIVTAVNVVGQMQAYAGGDYVGQPFVSGAVGLLVLLGFGVAVAYAYSEMGRSEPAPESFPPE</sequence>
<keyword evidence="1" id="KW-1133">Transmembrane helix</keyword>
<dbReference type="Proteomes" id="UP000471521">
    <property type="component" value="Unassembled WGS sequence"/>
</dbReference>
<keyword evidence="3" id="KW-1185">Reference proteome</keyword>
<organism evidence="2 3">
    <name type="scientific">Halobacterium bonnevillei</name>
    <dbReference type="NCBI Taxonomy" id="2692200"/>
    <lineage>
        <taxon>Archaea</taxon>
        <taxon>Methanobacteriati</taxon>
        <taxon>Methanobacteriota</taxon>
        <taxon>Stenosarchaea group</taxon>
        <taxon>Halobacteria</taxon>
        <taxon>Halobacteriales</taxon>
        <taxon>Halobacteriaceae</taxon>
        <taxon>Halobacterium</taxon>
    </lineage>
</organism>
<keyword evidence="1" id="KW-0472">Membrane</keyword>
<dbReference type="EMBL" id="WUUU01000222">
    <property type="protein sequence ID" value="MXR22218.1"/>
    <property type="molecule type" value="Genomic_DNA"/>
</dbReference>
<dbReference type="RefSeq" id="WP_159527592.1">
    <property type="nucleotide sequence ID" value="NZ_WUUU01000222.1"/>
</dbReference>
<evidence type="ECO:0000313" key="2">
    <source>
        <dbReference type="EMBL" id="MXR22218.1"/>
    </source>
</evidence>
<proteinExistence type="predicted"/>
<feature type="transmembrane region" description="Helical" evidence="1">
    <location>
        <begin position="12"/>
        <end position="33"/>
    </location>
</feature>
<name>A0A6B0SKI0_9EURY</name>
<dbReference type="AlphaFoldDB" id="A0A6B0SKI0"/>
<evidence type="ECO:0000313" key="3">
    <source>
        <dbReference type="Proteomes" id="UP000471521"/>
    </source>
</evidence>
<comment type="caution">
    <text evidence="2">The sequence shown here is derived from an EMBL/GenBank/DDBJ whole genome shotgun (WGS) entry which is preliminary data.</text>
</comment>
<feature type="transmembrane region" description="Helical" evidence="1">
    <location>
        <begin position="48"/>
        <end position="69"/>
    </location>
</feature>
<evidence type="ECO:0000256" key="1">
    <source>
        <dbReference type="SAM" id="Phobius"/>
    </source>
</evidence>
<keyword evidence="1" id="KW-0812">Transmembrane</keyword>
<gene>
    <name evidence="2" type="ORF">GRX66_17075</name>
</gene>
<protein>
    <submittedName>
        <fullName evidence="2">Uncharacterized protein</fullName>
    </submittedName>
</protein>